<accession>A0A0E3V0H0</accession>
<evidence type="ECO:0000256" key="1">
    <source>
        <dbReference type="SAM" id="MobiDB-lite"/>
    </source>
</evidence>
<sequence>MTKKTPDSNAEFSGKVYGQTFKQFQLEKLKKDGQVFPASMLEVRKREEEEQAIEFARSVEDEENLRRVRPSRPVAPVGKSLSDTQDIYTRVPIDEE</sequence>
<dbReference type="OrthoDB" id="9851568at2"/>
<reference evidence="2 3" key="1">
    <citation type="submission" date="2014-03" db="EMBL/GenBank/DDBJ databases">
        <title>Genome of Polynucleobacter strain MWH-MoK4.</title>
        <authorList>
            <person name="Hahn M.W."/>
        </authorList>
    </citation>
    <scope>NUCLEOTIDE SEQUENCE [LARGE SCALE GENOMIC DNA]</scope>
    <source>
        <strain evidence="2 3">MWH-MoK4</strain>
    </source>
</reference>
<feature type="region of interest" description="Disordered" evidence="1">
    <location>
        <begin position="61"/>
        <end position="96"/>
    </location>
</feature>
<dbReference type="KEGG" id="pdq:CL55_00009510"/>
<name>A0A0E3V0H0_9BURK</name>
<keyword evidence="3" id="KW-1185">Reference proteome</keyword>
<dbReference type="Proteomes" id="UP000061135">
    <property type="component" value="Chromosome"/>
</dbReference>
<evidence type="ECO:0000313" key="3">
    <source>
        <dbReference type="Proteomes" id="UP000061135"/>
    </source>
</evidence>
<evidence type="ECO:0000313" key="2">
    <source>
        <dbReference type="EMBL" id="AKD25284.1"/>
    </source>
</evidence>
<dbReference type="HOGENOM" id="CLU_2357329_0_0_4"/>
<dbReference type="RefSeq" id="WP_046330096.1">
    <property type="nucleotide sequence ID" value="NZ_CP007501.1"/>
</dbReference>
<dbReference type="EMBL" id="CP007501">
    <property type="protein sequence ID" value="AKD25284.1"/>
    <property type="molecule type" value="Genomic_DNA"/>
</dbReference>
<dbReference type="PATRIC" id="fig|576611.7.peg.967"/>
<protein>
    <submittedName>
        <fullName evidence="2">Uncharacterized protein</fullName>
    </submittedName>
</protein>
<proteinExistence type="predicted"/>
<dbReference type="AlphaFoldDB" id="A0A0E3V0H0"/>
<gene>
    <name evidence="2" type="ORF">CL55_00009510</name>
</gene>
<organism evidence="2 3">
    <name type="scientific">Polynucleobacter duraquae</name>
    <dbReference type="NCBI Taxonomy" id="1835254"/>
    <lineage>
        <taxon>Bacteria</taxon>
        <taxon>Pseudomonadati</taxon>
        <taxon>Pseudomonadota</taxon>
        <taxon>Betaproteobacteria</taxon>
        <taxon>Burkholderiales</taxon>
        <taxon>Burkholderiaceae</taxon>
        <taxon>Polynucleobacter</taxon>
    </lineage>
</organism>